<dbReference type="SUPFAM" id="SSF54928">
    <property type="entry name" value="RNA-binding domain, RBD"/>
    <property type="match status" value="2"/>
</dbReference>
<dbReference type="SMART" id="SM00360">
    <property type="entry name" value="RRM"/>
    <property type="match status" value="3"/>
</dbReference>
<dbReference type="GO" id="GO:0006376">
    <property type="term" value="P:mRNA splice site recognition"/>
    <property type="evidence" value="ECO:0007669"/>
    <property type="project" value="TreeGrafter"/>
</dbReference>
<sequence length="436" mass="47790">MAHHFESLLSQSFPDGSRTTLWMGDLEPWMDENYIRQLWLSLGEQTLVKLIRDKRTGISAGYAFVGFSTTLAAQRALATVHGTKIPNSQRVFRLNWASGGGIHDRKEDRAPEYSLFVGDLGGEVDETLLLAVFRQRYPSCHSAKVMTDPVSGLSRGYGFVRFHDAFEQQDALNEMNGVYCGSRPMRVSLATPKNSNARYHQLALQAPALVQQPTDPHNTTVFVGGLSCPVGEDELRHYFSSFGDIVYVKIPPNKGCGFVQYVSRQSAELAIEQMNGFQIGSSRIRLSWGRSQNDKSAAAAAVQANPALSLSSSSTAAAAAAVVAANAMLPNAPPTVPVSAPPQPTPSSSLLRYDPLFNSPSVDAFRSFSPPLRSPPSSAAFFVNDLPNIDRLKLSDPFHHPTQHPPQPQTDDPSASWLLRQRDYNTGWRLNGIYAQ</sequence>
<evidence type="ECO:0000256" key="3">
    <source>
        <dbReference type="PROSITE-ProRule" id="PRU00176"/>
    </source>
</evidence>
<dbReference type="InterPro" id="IPR050825">
    <property type="entry name" value="RBM42_RBP45_47-like"/>
</dbReference>
<dbReference type="CDD" id="cd12344">
    <property type="entry name" value="RRM1_SECp43_like"/>
    <property type="match status" value="1"/>
</dbReference>
<dbReference type="Gene3D" id="3.30.70.330">
    <property type="match status" value="3"/>
</dbReference>
<dbReference type="Proteomes" id="UP000242180">
    <property type="component" value="Unassembled WGS sequence"/>
</dbReference>
<dbReference type="InterPro" id="IPR000504">
    <property type="entry name" value="RRM_dom"/>
</dbReference>
<dbReference type="AlphaFoldDB" id="A0A1X2HJ10"/>
<name>A0A1X2HJ10_SYNRA</name>
<keyword evidence="2 3" id="KW-0694">RNA-binding</keyword>
<reference evidence="6 7" key="1">
    <citation type="submission" date="2016-07" db="EMBL/GenBank/DDBJ databases">
        <title>Pervasive Adenine N6-methylation of Active Genes in Fungi.</title>
        <authorList>
            <consortium name="DOE Joint Genome Institute"/>
            <person name="Mondo S.J."/>
            <person name="Dannebaum R.O."/>
            <person name="Kuo R.C."/>
            <person name="Labutti K."/>
            <person name="Haridas S."/>
            <person name="Kuo A."/>
            <person name="Salamov A."/>
            <person name="Ahrendt S.R."/>
            <person name="Lipzen A."/>
            <person name="Sullivan W."/>
            <person name="Andreopoulos W.B."/>
            <person name="Clum A."/>
            <person name="Lindquist E."/>
            <person name="Daum C."/>
            <person name="Ramamoorthy G.K."/>
            <person name="Gryganskyi A."/>
            <person name="Culley D."/>
            <person name="Magnuson J.K."/>
            <person name="James T.Y."/>
            <person name="O'Malley M.A."/>
            <person name="Stajich J.E."/>
            <person name="Spatafora J.W."/>
            <person name="Visel A."/>
            <person name="Grigoriev I.V."/>
        </authorList>
    </citation>
    <scope>NUCLEOTIDE SEQUENCE [LARGE SCALE GENOMIC DNA]</scope>
    <source>
        <strain evidence="6 7">NRRL 2496</strain>
    </source>
</reference>
<feature type="domain" description="RRM" evidence="5">
    <location>
        <begin position="113"/>
        <end position="192"/>
    </location>
</feature>
<dbReference type="PROSITE" id="PS50102">
    <property type="entry name" value="RRM"/>
    <property type="match status" value="3"/>
</dbReference>
<dbReference type="InterPro" id="IPR035979">
    <property type="entry name" value="RBD_domain_sf"/>
</dbReference>
<dbReference type="STRING" id="13706.A0A1X2HJ10"/>
<dbReference type="FunCoup" id="A0A1X2HJ10">
    <property type="interactions" value="515"/>
</dbReference>
<feature type="region of interest" description="Disordered" evidence="4">
    <location>
        <begin position="393"/>
        <end position="415"/>
    </location>
</feature>
<comment type="caution">
    <text evidence="6">The sequence shown here is derived from an EMBL/GenBank/DDBJ whole genome shotgun (WGS) entry which is preliminary data.</text>
</comment>
<dbReference type="GO" id="GO:0005829">
    <property type="term" value="C:cytosol"/>
    <property type="evidence" value="ECO:0007669"/>
    <property type="project" value="TreeGrafter"/>
</dbReference>
<evidence type="ECO:0000256" key="2">
    <source>
        <dbReference type="ARBA" id="ARBA00022884"/>
    </source>
</evidence>
<dbReference type="OrthoDB" id="446113at2759"/>
<dbReference type="FunFam" id="3.30.70.330:FF:000405">
    <property type="entry name" value="polyadenylate-binding protein RBP45"/>
    <property type="match status" value="1"/>
</dbReference>
<dbReference type="Pfam" id="PF00076">
    <property type="entry name" value="RRM_1"/>
    <property type="match status" value="3"/>
</dbReference>
<keyword evidence="1" id="KW-0677">Repeat</keyword>
<feature type="domain" description="RRM" evidence="5">
    <location>
        <begin position="19"/>
        <end position="99"/>
    </location>
</feature>
<dbReference type="InParanoid" id="A0A1X2HJ10"/>
<dbReference type="OMA" id="YPSCHSA"/>
<proteinExistence type="predicted"/>
<evidence type="ECO:0000313" key="7">
    <source>
        <dbReference type="Proteomes" id="UP000242180"/>
    </source>
</evidence>
<evidence type="ECO:0000313" key="6">
    <source>
        <dbReference type="EMBL" id="ORY99084.1"/>
    </source>
</evidence>
<evidence type="ECO:0000256" key="1">
    <source>
        <dbReference type="ARBA" id="ARBA00022737"/>
    </source>
</evidence>
<evidence type="ECO:0000256" key="4">
    <source>
        <dbReference type="SAM" id="MobiDB-lite"/>
    </source>
</evidence>
<dbReference type="CDD" id="cd12345">
    <property type="entry name" value="RRM2_SECp43_like"/>
    <property type="match status" value="1"/>
</dbReference>
<dbReference type="InterPro" id="IPR012677">
    <property type="entry name" value="Nucleotide-bd_a/b_plait_sf"/>
</dbReference>
<dbReference type="PANTHER" id="PTHR47640">
    <property type="entry name" value="TRNA SELENOCYSTEINE 1-ASSOCIATED PROTEIN 1-RELATED-RELATED"/>
    <property type="match status" value="1"/>
</dbReference>
<gene>
    <name evidence="6" type="ORF">BCR43DRAFT_488704</name>
</gene>
<accession>A0A1X2HJ10</accession>
<evidence type="ECO:0000259" key="5">
    <source>
        <dbReference type="PROSITE" id="PS50102"/>
    </source>
</evidence>
<protein>
    <recommendedName>
        <fullName evidence="5">RRM domain-containing protein</fullName>
    </recommendedName>
</protein>
<feature type="domain" description="RRM" evidence="5">
    <location>
        <begin position="219"/>
        <end position="291"/>
    </location>
</feature>
<dbReference type="EMBL" id="MCGN01000003">
    <property type="protein sequence ID" value="ORY99084.1"/>
    <property type="molecule type" value="Genomic_DNA"/>
</dbReference>
<dbReference type="PANTHER" id="PTHR47640:SF10">
    <property type="entry name" value="TRNA SELENOCYSTEINE 1-ASSOCIATED PROTEIN 1-RELATED"/>
    <property type="match status" value="1"/>
</dbReference>
<dbReference type="FunFam" id="3.30.70.330:FF:000159">
    <property type="entry name" value="tRNA selenocysteine 1-associated protein 1"/>
    <property type="match status" value="1"/>
</dbReference>
<keyword evidence="7" id="KW-1185">Reference proteome</keyword>
<dbReference type="GO" id="GO:0003729">
    <property type="term" value="F:mRNA binding"/>
    <property type="evidence" value="ECO:0007669"/>
    <property type="project" value="InterPro"/>
</dbReference>
<organism evidence="6 7">
    <name type="scientific">Syncephalastrum racemosum</name>
    <name type="common">Filamentous fungus</name>
    <dbReference type="NCBI Taxonomy" id="13706"/>
    <lineage>
        <taxon>Eukaryota</taxon>
        <taxon>Fungi</taxon>
        <taxon>Fungi incertae sedis</taxon>
        <taxon>Mucoromycota</taxon>
        <taxon>Mucoromycotina</taxon>
        <taxon>Mucoromycetes</taxon>
        <taxon>Mucorales</taxon>
        <taxon>Syncephalastraceae</taxon>
        <taxon>Syncephalastrum</taxon>
    </lineage>
</organism>